<evidence type="ECO:0000313" key="2">
    <source>
        <dbReference type="Proteomes" id="UP000214649"/>
    </source>
</evidence>
<proteinExistence type="predicted"/>
<dbReference type="RefSeq" id="WP_094140050.1">
    <property type="nucleotide sequence ID" value="NZ_FZRA01000001.1"/>
</dbReference>
<sequence length="1154" mass="136196">MKKSFLCNYEITSLASAIYAIVSWFPNRRFLGIIDKLNRDFINNESEILGTIKIDSYSKFQDFYKKVIENCIPKYPKEDFPIDTGSVRFYSNNRFHKVFIGNGNEDTYETLFITESLVHDFEQFKEIWYDILEYEDLILSSLETFKNEFTQEEFECPSEKYYNFISQNYNIFYNDKLAQYFKKFQSSNSELYSIFSPINNFPIFLPVIKDIFLERIESEIEESKFEDSVWLSFWRRLNCNFPKFFNQEGNSFYNLRLIHKVTKEELDLENTLAFLNENRLIILESSRNKISEDLKRGIVDNVYQIMGLCQDGEARGFEFKSPSNIIFVGVDTKNISSNIDKSFLSIFDEYVLNASALIGIINSANAIKEIVDFFIDINHNRDRLVSFSNGDVLFRMWQSADYTINEGAIDSTLLFPPYETARYNMELFDSIANIYPFEVGEYFYNIYSWEIVDKEQTCLSLISKAHLGSIDIFSDGFKKIIYHELHFIFEYIDIKDYEQIKSFDEIVLNALSRNKELILSSCKKDIIEINLVSKSVLDKNISSLNSIQETEYFNKIIFNHQVALIAPKWEKIFADNLSKTTLEFENTILINLLEGFLFRERSLLFEKIKQTDNEKRTSNVFEVKVGYFIQPLLEFSVPKNSSFKNVRKSISKIIKELDLKPGLYREEEVVGIVRAFRNKIRKDLVTIMSLYNQDDLNIKLQNILSSIIFNIDIHQRRLTTFSDNGNLQTDKLNQFREQTIDLREEARVYKPILEYLIEENLVTERGTNPLIPSDDIVNDLIAYGKYILDFQILSDAYSYGASNWFRLEIEDNYVINISETEKYLQFVNQMKEVKYKYGEYRNRNKDIDSSKVMKVKETFLQDTKIDFDSFIYFLNMFSSNGNILELKEQKILTVQGNVVEGKIEDLAKYFADNSNYSIEIFYSILQFLTLEKDKVAPYGEIPIWEKKKRVNKFSAKPIVVSYENIIFSPIILDRLEKDWVEGIMNFILPYNIGMQNTLKVINNWKKFYEQQIVQDLKNLFKDERYITYIDKELYKLDTKGKHPRDLGDYDLIVIDNSLKEITLFEVKYMRLSQTMKDSMGDQNEYFLGKKAKGLKYKRRVEYFKENLETICQNIGLKGEYTLKSYFLTNKIIKSNFVEFPFDVISFNEFKALKK</sequence>
<dbReference type="AlphaFoldDB" id="A0A239R747"/>
<organism evidence="1 2">
    <name type="scientific">Streptococcus equinus</name>
    <name type="common">Streptococcus bovis</name>
    <dbReference type="NCBI Taxonomy" id="1335"/>
    <lineage>
        <taxon>Bacteria</taxon>
        <taxon>Bacillati</taxon>
        <taxon>Bacillota</taxon>
        <taxon>Bacilli</taxon>
        <taxon>Lactobacillales</taxon>
        <taxon>Streptococcaceae</taxon>
        <taxon>Streptococcus</taxon>
    </lineage>
</organism>
<dbReference type="EMBL" id="FZRA01000001">
    <property type="protein sequence ID" value="SNU06240.1"/>
    <property type="molecule type" value="Genomic_DNA"/>
</dbReference>
<dbReference type="Proteomes" id="UP000214649">
    <property type="component" value="Unassembled WGS sequence"/>
</dbReference>
<protein>
    <submittedName>
        <fullName evidence="1">Uncharacterized protein</fullName>
    </submittedName>
</protein>
<name>A0A239R747_STREI</name>
<evidence type="ECO:0000313" key="1">
    <source>
        <dbReference type="EMBL" id="SNU06240.1"/>
    </source>
</evidence>
<accession>A0A239R747</accession>
<gene>
    <name evidence="1" type="ORF">SAMN05216470_0242</name>
</gene>
<reference evidence="1 2" key="1">
    <citation type="submission" date="2017-07" db="EMBL/GenBank/DDBJ databases">
        <authorList>
            <person name="Sun Z.S."/>
            <person name="Albrecht U."/>
            <person name="Echele G."/>
            <person name="Lee C.C."/>
        </authorList>
    </citation>
    <scope>NUCLEOTIDE SEQUENCE [LARGE SCALE GENOMIC DNA]</scope>
    <source>
        <strain evidence="1 2">AR3</strain>
    </source>
</reference>